<evidence type="ECO:0000256" key="2">
    <source>
        <dbReference type="ARBA" id="ARBA00006665"/>
    </source>
</evidence>
<proteinExistence type="inferred from homology"/>
<comment type="caution">
    <text evidence="8">The sequence shown here is derived from an EMBL/GenBank/DDBJ whole genome shotgun (WGS) entry which is preliminary data.</text>
</comment>
<dbReference type="EMBL" id="CAJHNH020004057">
    <property type="protein sequence ID" value="CAG5130492.1"/>
    <property type="molecule type" value="Genomic_DNA"/>
</dbReference>
<evidence type="ECO:0000256" key="6">
    <source>
        <dbReference type="SAM" id="Phobius"/>
    </source>
</evidence>
<sequence length="359" mass="39787">MGCCISQFACCCGPASCALCCSCLPPVNESTSTRGMYTILLTFIFIIQCLTLIPDLQNLLEEHVVNISEICQQLKSDSECDMVVGYKAVYRLSLAVVIFYFLHVLLTAFVPSSNHWRASIQNGYWGFKFLVLIGLCVAAFFIPTEFSIYWMYVGMTGGVLFILLQLILLVDFTHSWNARWNGRKRGQRNKCGFVGTVVVAALLFAVTILGMVFLFFYYGWQGCTTNHIFLSVNIGLCALLTFLTLLPCTMKRNPNAGLLQASVICVYVVYLTWSGLTSEPPEEIENLLDTLFGKTMALISVDTSTTTQSTAKTGQVTSRSSSHAYNYTSSCRPDPAFPQADRIASYAGLVIMFIMAIYS</sequence>
<accession>A0A8S3ZS49</accession>
<keyword evidence="7" id="KW-0732">Signal</keyword>
<dbReference type="GO" id="GO:0016020">
    <property type="term" value="C:membrane"/>
    <property type="evidence" value="ECO:0007669"/>
    <property type="project" value="UniProtKB-SubCell"/>
</dbReference>
<feature type="transmembrane region" description="Helical" evidence="6">
    <location>
        <begin position="35"/>
        <end position="53"/>
    </location>
</feature>
<evidence type="ECO:0008006" key="10">
    <source>
        <dbReference type="Google" id="ProtNLM"/>
    </source>
</evidence>
<feature type="transmembrane region" description="Helical" evidence="6">
    <location>
        <begin position="191"/>
        <end position="216"/>
    </location>
</feature>
<keyword evidence="3 6" id="KW-0812">Transmembrane</keyword>
<dbReference type="OrthoDB" id="5963193at2759"/>
<dbReference type="Pfam" id="PF03348">
    <property type="entry name" value="Serinc"/>
    <property type="match status" value="1"/>
</dbReference>
<feature type="transmembrane region" description="Helical" evidence="6">
    <location>
        <begin position="88"/>
        <end position="110"/>
    </location>
</feature>
<evidence type="ECO:0000256" key="4">
    <source>
        <dbReference type="ARBA" id="ARBA00022989"/>
    </source>
</evidence>
<evidence type="ECO:0000313" key="9">
    <source>
        <dbReference type="Proteomes" id="UP000678393"/>
    </source>
</evidence>
<feature type="transmembrane region" description="Helical" evidence="6">
    <location>
        <begin position="148"/>
        <end position="170"/>
    </location>
</feature>
<feature type="transmembrane region" description="Helical" evidence="6">
    <location>
        <begin position="343"/>
        <end position="358"/>
    </location>
</feature>
<dbReference type="Proteomes" id="UP000678393">
    <property type="component" value="Unassembled WGS sequence"/>
</dbReference>
<evidence type="ECO:0000256" key="7">
    <source>
        <dbReference type="SAM" id="SignalP"/>
    </source>
</evidence>
<dbReference type="PANTHER" id="PTHR10383:SF9">
    <property type="entry name" value="SERINE INCORPORATOR, ISOFORM F"/>
    <property type="match status" value="1"/>
</dbReference>
<feature type="transmembrane region" description="Helical" evidence="6">
    <location>
        <begin position="228"/>
        <end position="246"/>
    </location>
</feature>
<gene>
    <name evidence="8" type="ORF">CUNI_LOCUS16050</name>
</gene>
<feature type="non-terminal residue" evidence="8">
    <location>
        <position position="359"/>
    </location>
</feature>
<comment type="similarity">
    <text evidence="2">Belongs to the TDE1 family.</text>
</comment>
<dbReference type="InterPro" id="IPR005016">
    <property type="entry name" value="TDE1/TMS"/>
</dbReference>
<evidence type="ECO:0000313" key="8">
    <source>
        <dbReference type="EMBL" id="CAG5130492.1"/>
    </source>
</evidence>
<keyword evidence="5 6" id="KW-0472">Membrane</keyword>
<protein>
    <recommendedName>
        <fullName evidence="10">Serine incorporator 1</fullName>
    </recommendedName>
</protein>
<evidence type="ECO:0000256" key="3">
    <source>
        <dbReference type="ARBA" id="ARBA00022692"/>
    </source>
</evidence>
<comment type="subcellular location">
    <subcellularLocation>
        <location evidence="1">Membrane</location>
        <topology evidence="1">Multi-pass membrane protein</topology>
    </subcellularLocation>
</comment>
<dbReference type="AlphaFoldDB" id="A0A8S3ZS49"/>
<keyword evidence="4 6" id="KW-1133">Transmembrane helix</keyword>
<organism evidence="8 9">
    <name type="scientific">Candidula unifasciata</name>
    <dbReference type="NCBI Taxonomy" id="100452"/>
    <lineage>
        <taxon>Eukaryota</taxon>
        <taxon>Metazoa</taxon>
        <taxon>Spiralia</taxon>
        <taxon>Lophotrochozoa</taxon>
        <taxon>Mollusca</taxon>
        <taxon>Gastropoda</taxon>
        <taxon>Heterobranchia</taxon>
        <taxon>Euthyneura</taxon>
        <taxon>Panpulmonata</taxon>
        <taxon>Eupulmonata</taxon>
        <taxon>Stylommatophora</taxon>
        <taxon>Helicina</taxon>
        <taxon>Helicoidea</taxon>
        <taxon>Geomitridae</taxon>
        <taxon>Candidula</taxon>
    </lineage>
</organism>
<dbReference type="PANTHER" id="PTHR10383">
    <property type="entry name" value="SERINE INCORPORATOR"/>
    <property type="match status" value="1"/>
</dbReference>
<feature type="signal peptide" evidence="7">
    <location>
        <begin position="1"/>
        <end position="17"/>
    </location>
</feature>
<evidence type="ECO:0000256" key="5">
    <source>
        <dbReference type="ARBA" id="ARBA00023136"/>
    </source>
</evidence>
<keyword evidence="9" id="KW-1185">Reference proteome</keyword>
<feature type="transmembrane region" description="Helical" evidence="6">
    <location>
        <begin position="258"/>
        <end position="276"/>
    </location>
</feature>
<feature type="transmembrane region" description="Helical" evidence="6">
    <location>
        <begin position="122"/>
        <end position="142"/>
    </location>
</feature>
<name>A0A8S3ZS49_9EUPU</name>
<evidence type="ECO:0000256" key="1">
    <source>
        <dbReference type="ARBA" id="ARBA00004141"/>
    </source>
</evidence>
<feature type="chain" id="PRO_5035889535" description="Serine incorporator 1" evidence="7">
    <location>
        <begin position="18"/>
        <end position="359"/>
    </location>
</feature>
<reference evidence="8" key="1">
    <citation type="submission" date="2021-04" db="EMBL/GenBank/DDBJ databases">
        <authorList>
            <consortium name="Molecular Ecology Group"/>
        </authorList>
    </citation>
    <scope>NUCLEOTIDE SEQUENCE</scope>
</reference>